<dbReference type="CDD" id="cd05009">
    <property type="entry name" value="SIS_GlmS_GlmD_2"/>
    <property type="match status" value="1"/>
</dbReference>
<evidence type="ECO:0000256" key="2">
    <source>
        <dbReference type="ARBA" id="ARBA00022737"/>
    </source>
</evidence>
<comment type="caution">
    <text evidence="4">The sequence shown here is derived from an EMBL/GenBank/DDBJ whole genome shotgun (WGS) entry which is preliminary data.</text>
</comment>
<keyword evidence="1" id="KW-0808">Transferase</keyword>
<dbReference type="PANTHER" id="PTHR10937:SF8">
    <property type="entry name" value="AMINOTRANSFERASE-RELATED"/>
    <property type="match status" value="1"/>
</dbReference>
<dbReference type="PATRIC" id="fig|33051.3.peg.2973"/>
<dbReference type="AlphaFoldDB" id="A0A147HY10"/>
<organism evidence="4 5">
    <name type="scientific">Sphingomonas sanguinis</name>
    <dbReference type="NCBI Taxonomy" id="33051"/>
    <lineage>
        <taxon>Bacteria</taxon>
        <taxon>Pseudomonadati</taxon>
        <taxon>Pseudomonadota</taxon>
        <taxon>Alphaproteobacteria</taxon>
        <taxon>Sphingomonadales</taxon>
        <taxon>Sphingomonadaceae</taxon>
        <taxon>Sphingomonas</taxon>
    </lineage>
</organism>
<dbReference type="STRING" id="33051.SB4_02570"/>
<evidence type="ECO:0000313" key="4">
    <source>
        <dbReference type="EMBL" id="KTT69793.1"/>
    </source>
</evidence>
<reference evidence="4 5" key="1">
    <citation type="journal article" date="2016" name="Front. Microbiol.">
        <title>Genomic Resource of Rice Seed Associated Bacteria.</title>
        <authorList>
            <person name="Midha S."/>
            <person name="Bansal K."/>
            <person name="Sharma S."/>
            <person name="Kumar N."/>
            <person name="Patil P.P."/>
            <person name="Chaudhry V."/>
            <person name="Patil P.B."/>
        </authorList>
    </citation>
    <scope>NUCLEOTIDE SEQUENCE [LARGE SCALE GENOMIC DNA]</scope>
    <source>
        <strain evidence="4 5">NS319</strain>
    </source>
</reference>
<dbReference type="GO" id="GO:0008483">
    <property type="term" value="F:transaminase activity"/>
    <property type="evidence" value="ECO:0007669"/>
    <property type="project" value="UniProtKB-KW"/>
</dbReference>
<dbReference type="InterPro" id="IPR046348">
    <property type="entry name" value="SIS_dom_sf"/>
</dbReference>
<dbReference type="GO" id="GO:1901135">
    <property type="term" value="P:carbohydrate derivative metabolic process"/>
    <property type="evidence" value="ECO:0007669"/>
    <property type="project" value="InterPro"/>
</dbReference>
<dbReference type="InterPro" id="IPR001347">
    <property type="entry name" value="SIS_dom"/>
</dbReference>
<keyword evidence="2" id="KW-0677">Repeat</keyword>
<dbReference type="GO" id="GO:0097367">
    <property type="term" value="F:carbohydrate derivative binding"/>
    <property type="evidence" value="ECO:0007669"/>
    <property type="project" value="InterPro"/>
</dbReference>
<proteinExistence type="predicted"/>
<dbReference type="PANTHER" id="PTHR10937">
    <property type="entry name" value="GLUCOSAMINE--FRUCTOSE-6-PHOSPHATE AMINOTRANSFERASE, ISOMERIZING"/>
    <property type="match status" value="1"/>
</dbReference>
<dbReference type="Proteomes" id="UP000072867">
    <property type="component" value="Unassembled WGS sequence"/>
</dbReference>
<dbReference type="InterPro" id="IPR035490">
    <property type="entry name" value="GlmS/FrlB_SIS"/>
</dbReference>
<feature type="domain" description="SIS" evidence="3">
    <location>
        <begin position="206"/>
        <end position="337"/>
    </location>
</feature>
<name>A0A147HY10_9SPHN</name>
<protein>
    <submittedName>
        <fullName evidence="4">Iron dicitrate transport regulator FecR</fullName>
    </submittedName>
</protein>
<dbReference type="PROSITE" id="PS51464">
    <property type="entry name" value="SIS"/>
    <property type="match status" value="2"/>
</dbReference>
<gene>
    <name evidence="4" type="ORF">NS319_09020</name>
</gene>
<dbReference type="SUPFAM" id="SSF53697">
    <property type="entry name" value="SIS domain"/>
    <property type="match status" value="1"/>
</dbReference>
<dbReference type="CDD" id="cd05008">
    <property type="entry name" value="SIS_GlmS_GlmD_1"/>
    <property type="match status" value="1"/>
</dbReference>
<dbReference type="EMBL" id="LDTD01000060">
    <property type="protein sequence ID" value="KTT69793.1"/>
    <property type="molecule type" value="Genomic_DNA"/>
</dbReference>
<keyword evidence="1" id="KW-0032">Aminotransferase</keyword>
<feature type="domain" description="SIS" evidence="3">
    <location>
        <begin position="42"/>
        <end position="194"/>
    </location>
</feature>
<sequence>MMSDVMTAGKAGTGTLMGAEAGEAPAAIARLLARNAPTVRALAERLRAAPPPVIITIARGSSDHAATYGKYILETKTGVPVSSAAPSVASIFETPMKVRGALVIAISQSGRSPDLLATVEAYRAGGAHIVALVNDEESPLATSADTFLPLSAGPEKAVAATKSCLSALAGLAQLAAAWAGDEALETALNDLPGQVEQALGLDWSSAVEGLREVSQMFVLGRGYGYGVAQEAALKLKETCSIQAEPFSAAEVRHGPMRIVEPGYSVLGFATSDVAGEDVKAVADQFAARGAKPFVAGQGGALPMVAGHPALEPISMLASFYRMVEALALARGMDPDSPPHLQKVTRTL</sequence>
<dbReference type="InterPro" id="IPR035466">
    <property type="entry name" value="GlmS/AgaS_SIS"/>
</dbReference>
<evidence type="ECO:0000256" key="1">
    <source>
        <dbReference type="ARBA" id="ARBA00022576"/>
    </source>
</evidence>
<evidence type="ECO:0000313" key="5">
    <source>
        <dbReference type="Proteomes" id="UP000072867"/>
    </source>
</evidence>
<accession>A0A147HY10</accession>
<evidence type="ECO:0000259" key="3">
    <source>
        <dbReference type="PROSITE" id="PS51464"/>
    </source>
</evidence>
<dbReference type="Gene3D" id="3.40.50.10490">
    <property type="entry name" value="Glucose-6-phosphate isomerase like protein, domain 1"/>
    <property type="match status" value="2"/>
</dbReference>
<dbReference type="Pfam" id="PF01380">
    <property type="entry name" value="SIS"/>
    <property type="match status" value="2"/>
</dbReference>